<dbReference type="GO" id="GO:0005886">
    <property type="term" value="C:plasma membrane"/>
    <property type="evidence" value="ECO:0007669"/>
    <property type="project" value="UniProtKB-SubCell"/>
</dbReference>
<sequence length="653" mass="68459">MIQRYGVVLCLLLVMLGLHLQIETELSTAAQWSLLTGTVPADFADYKYWFSSVPRAVMALLVGAVMGMTGSILQQLLQNPLVSPMTLGAASGAWLGLVVITLVSPTLAAVWGSWAAIAGAMLAVVLVMLIAGRNGLRGLPVVLAGMAVNLLLGAIAGGLVLLNDQYARNLFIWGAGDLAQTDWSWVEWLLPRLWLVPLLLVLAARPLMLLRLGDSAAQGRGMSLLPVMLVLMLCSLWLTAISITAVGLIGFIGLLTPNLARMLGSKTARDEMGFSLLLGAFLLLATDALALLFSQWSTDLVPSGAAAALIGAPALIWLARSRLGSGGEMSRQLPEGRQRLHPMTALVLVLSVLVLAVLSLMLSPGAQGWLLSWPDELILSFRWPRVLAAASAGAGLAVAGVVLQRLIRNPLASPDILGLSAGATLALVVSVMLFGGSIREAGPVVALCGSLAVLLVLLLLGRRHDYSPGIMALTGISLAALLDAVVQFSLARGTEDTTAILGWLAGSTYRISASQSLLLAAGTLAGVLLAVMSRRALTLIAIGDGFAAGRGLDKSRSRILLLLLVALITALITSMLGPIAFVGLLAPHMANMLGARRAVPQLLIAAGLGMSLMLLADWLGRVVIWPQQIPAGLLASIVGGSYFIWLLAKRRLT</sequence>
<dbReference type="AlphaFoldDB" id="A0A1N6P913"/>
<evidence type="ECO:0000313" key="9">
    <source>
        <dbReference type="EMBL" id="SIQ00652.1"/>
    </source>
</evidence>
<comment type="similarity">
    <text evidence="2">Belongs to the binding-protein-dependent transport system permease family. FecCD subfamily.</text>
</comment>
<feature type="transmembrane region" description="Helical" evidence="8">
    <location>
        <begin position="416"/>
        <end position="435"/>
    </location>
</feature>
<feature type="transmembrane region" description="Helical" evidence="8">
    <location>
        <begin position="300"/>
        <end position="319"/>
    </location>
</feature>
<keyword evidence="4" id="KW-1003">Cell membrane</keyword>
<organism evidence="9 10">
    <name type="scientific">Marinobacterium stanieri</name>
    <dbReference type="NCBI Taxonomy" id="49186"/>
    <lineage>
        <taxon>Bacteria</taxon>
        <taxon>Pseudomonadati</taxon>
        <taxon>Pseudomonadota</taxon>
        <taxon>Gammaproteobacteria</taxon>
        <taxon>Oceanospirillales</taxon>
        <taxon>Oceanospirillaceae</taxon>
        <taxon>Marinobacterium</taxon>
    </lineage>
</organism>
<feature type="transmembrane region" description="Helical" evidence="8">
    <location>
        <begin position="109"/>
        <end position="131"/>
    </location>
</feature>
<keyword evidence="7 8" id="KW-0472">Membrane</keyword>
<evidence type="ECO:0000256" key="5">
    <source>
        <dbReference type="ARBA" id="ARBA00022692"/>
    </source>
</evidence>
<evidence type="ECO:0000256" key="8">
    <source>
        <dbReference type="SAM" id="Phobius"/>
    </source>
</evidence>
<dbReference type="CDD" id="cd06550">
    <property type="entry name" value="TM_ABC_iron-siderophores_like"/>
    <property type="match status" value="2"/>
</dbReference>
<dbReference type="eggNOG" id="COG0609">
    <property type="taxonomic scope" value="Bacteria"/>
</dbReference>
<accession>A0A1N6P913</accession>
<evidence type="ECO:0000256" key="3">
    <source>
        <dbReference type="ARBA" id="ARBA00022448"/>
    </source>
</evidence>
<gene>
    <name evidence="9" type="ORF">SAMN05421647_101860</name>
</gene>
<evidence type="ECO:0000256" key="4">
    <source>
        <dbReference type="ARBA" id="ARBA00022475"/>
    </source>
</evidence>
<feature type="transmembrane region" description="Helical" evidence="8">
    <location>
        <begin position="559"/>
        <end position="586"/>
    </location>
</feature>
<evidence type="ECO:0000313" key="10">
    <source>
        <dbReference type="Proteomes" id="UP000186895"/>
    </source>
</evidence>
<dbReference type="STRING" id="49186.SAMN05421647_101860"/>
<keyword evidence="10" id="KW-1185">Reference proteome</keyword>
<feature type="transmembrane region" description="Helical" evidence="8">
    <location>
        <begin position="383"/>
        <end position="404"/>
    </location>
</feature>
<name>A0A1N6P913_9GAMM</name>
<evidence type="ECO:0000256" key="2">
    <source>
        <dbReference type="ARBA" id="ARBA00007935"/>
    </source>
</evidence>
<feature type="transmembrane region" description="Helical" evidence="8">
    <location>
        <begin position="631"/>
        <end position="648"/>
    </location>
</feature>
<keyword evidence="3" id="KW-0813">Transport</keyword>
<feature type="transmembrane region" description="Helical" evidence="8">
    <location>
        <begin position="511"/>
        <end position="531"/>
    </location>
</feature>
<dbReference type="GO" id="GO:0033214">
    <property type="term" value="P:siderophore-iron import into cell"/>
    <property type="evidence" value="ECO:0007669"/>
    <property type="project" value="TreeGrafter"/>
</dbReference>
<feature type="transmembrane region" description="Helical" evidence="8">
    <location>
        <begin position="85"/>
        <end position="103"/>
    </location>
</feature>
<feature type="transmembrane region" description="Helical" evidence="8">
    <location>
        <begin position="472"/>
        <end position="491"/>
    </location>
</feature>
<feature type="transmembrane region" description="Helical" evidence="8">
    <location>
        <begin position="222"/>
        <end position="240"/>
    </location>
</feature>
<dbReference type="EMBL" id="FTMN01000001">
    <property type="protein sequence ID" value="SIQ00652.1"/>
    <property type="molecule type" value="Genomic_DNA"/>
</dbReference>
<evidence type="ECO:0000256" key="6">
    <source>
        <dbReference type="ARBA" id="ARBA00022989"/>
    </source>
</evidence>
<dbReference type="InterPro" id="IPR000522">
    <property type="entry name" value="ABC_transptr_permease_BtuC"/>
</dbReference>
<feature type="transmembrane region" description="Helical" evidence="8">
    <location>
        <begin position="441"/>
        <end position="460"/>
    </location>
</feature>
<dbReference type="Proteomes" id="UP000186895">
    <property type="component" value="Unassembled WGS sequence"/>
</dbReference>
<dbReference type="Gene3D" id="1.10.3470.10">
    <property type="entry name" value="ABC transporter involved in vitamin B12 uptake, BtuC"/>
    <property type="match status" value="2"/>
</dbReference>
<dbReference type="NCBIfam" id="NF007866">
    <property type="entry name" value="PRK10577.1-2"/>
    <property type="match status" value="1"/>
</dbReference>
<dbReference type="RefSeq" id="WP_076461094.1">
    <property type="nucleotide sequence ID" value="NZ_FTMN01000001.1"/>
</dbReference>
<feature type="transmembrane region" description="Helical" evidence="8">
    <location>
        <begin position="340"/>
        <end position="363"/>
    </location>
</feature>
<feature type="transmembrane region" description="Helical" evidence="8">
    <location>
        <begin position="276"/>
        <end position="294"/>
    </location>
</feature>
<keyword evidence="5 8" id="KW-0812">Transmembrane</keyword>
<feature type="transmembrane region" description="Helical" evidence="8">
    <location>
        <begin position="138"/>
        <end position="162"/>
    </location>
</feature>
<dbReference type="PANTHER" id="PTHR30472:SF37">
    <property type="entry name" value="FE(3+) DICITRATE TRANSPORT SYSTEM PERMEASE PROTEIN FECD-RELATED"/>
    <property type="match status" value="1"/>
</dbReference>
<evidence type="ECO:0000256" key="1">
    <source>
        <dbReference type="ARBA" id="ARBA00004651"/>
    </source>
</evidence>
<comment type="subcellular location">
    <subcellularLocation>
        <location evidence="1">Cell membrane</location>
        <topology evidence="1">Multi-pass membrane protein</topology>
    </subcellularLocation>
</comment>
<reference evidence="10" key="1">
    <citation type="submission" date="2017-01" db="EMBL/GenBank/DDBJ databases">
        <authorList>
            <person name="Varghese N."/>
            <person name="Submissions S."/>
        </authorList>
    </citation>
    <scope>NUCLEOTIDE SEQUENCE [LARGE SCALE GENOMIC DNA]</scope>
    <source>
        <strain evidence="10">DSM 7027</strain>
    </source>
</reference>
<proteinExistence type="inferred from homology"/>
<dbReference type="GO" id="GO:0022857">
    <property type="term" value="F:transmembrane transporter activity"/>
    <property type="evidence" value="ECO:0007669"/>
    <property type="project" value="InterPro"/>
</dbReference>
<dbReference type="InterPro" id="IPR037294">
    <property type="entry name" value="ABC_BtuC-like"/>
</dbReference>
<keyword evidence="6 8" id="KW-1133">Transmembrane helix</keyword>
<dbReference type="SUPFAM" id="SSF81345">
    <property type="entry name" value="ABC transporter involved in vitamin B12 uptake, BtuC"/>
    <property type="match status" value="2"/>
</dbReference>
<feature type="transmembrane region" description="Helical" evidence="8">
    <location>
        <begin position="598"/>
        <end position="619"/>
    </location>
</feature>
<dbReference type="Pfam" id="PF01032">
    <property type="entry name" value="FecCD"/>
    <property type="match status" value="2"/>
</dbReference>
<evidence type="ECO:0000256" key="7">
    <source>
        <dbReference type="ARBA" id="ARBA00023136"/>
    </source>
</evidence>
<dbReference type="PANTHER" id="PTHR30472">
    <property type="entry name" value="FERRIC ENTEROBACTIN TRANSPORT SYSTEM PERMEASE PROTEIN"/>
    <property type="match status" value="1"/>
</dbReference>
<protein>
    <submittedName>
        <fullName evidence="9">Iron complex transport system permease protein</fullName>
    </submittedName>
</protein>
<feature type="transmembrane region" description="Helical" evidence="8">
    <location>
        <begin position="53"/>
        <end position="73"/>
    </location>
</feature>